<name>A0A1H4C7T0_9FLAO</name>
<keyword evidence="3" id="KW-1185">Reference proteome</keyword>
<organism evidence="2 3">
    <name type="scientific">Flavobacterium gillisiae</name>
    <dbReference type="NCBI Taxonomy" id="150146"/>
    <lineage>
        <taxon>Bacteria</taxon>
        <taxon>Pseudomonadati</taxon>
        <taxon>Bacteroidota</taxon>
        <taxon>Flavobacteriia</taxon>
        <taxon>Flavobacteriales</taxon>
        <taxon>Flavobacteriaceae</taxon>
        <taxon>Flavobacterium</taxon>
    </lineage>
</organism>
<dbReference type="EMBL" id="FNRD01000005">
    <property type="protein sequence ID" value="SEA56142.1"/>
    <property type="molecule type" value="Genomic_DNA"/>
</dbReference>
<keyword evidence="1" id="KW-0472">Membrane</keyword>
<evidence type="ECO:0000313" key="2">
    <source>
        <dbReference type="EMBL" id="SEA56142.1"/>
    </source>
</evidence>
<dbReference type="Proteomes" id="UP000198951">
    <property type="component" value="Unassembled WGS sequence"/>
</dbReference>
<keyword evidence="1" id="KW-1133">Transmembrane helix</keyword>
<dbReference type="AlphaFoldDB" id="A0A1H4C7T0"/>
<sequence>MKQTTKKIIAREFLFLLGTTVLYLLLILPWIFITESNQEKTYKIQRELESMTEIEKLPFRLKVIVKIADDSSVSTLLNYAELVPLLKSEEVTAESVYLELLKDKKITLTNPEFKREIEKDVDSEKYLEKIIILEKDVEARNKLFFNQSVDDEEAIALGIFIFSVLFPLRYLIYITKWSIKQIKE</sequence>
<protein>
    <submittedName>
        <fullName evidence="2">Uncharacterized protein</fullName>
    </submittedName>
</protein>
<evidence type="ECO:0000256" key="1">
    <source>
        <dbReference type="SAM" id="Phobius"/>
    </source>
</evidence>
<gene>
    <name evidence="2" type="ORF">SAMN05443667_105252</name>
</gene>
<dbReference type="OrthoDB" id="9856067at2"/>
<feature type="transmembrane region" description="Helical" evidence="1">
    <location>
        <begin position="12"/>
        <end position="33"/>
    </location>
</feature>
<accession>A0A1H4C7T0</accession>
<keyword evidence="1" id="KW-0812">Transmembrane</keyword>
<reference evidence="3" key="1">
    <citation type="submission" date="2016-10" db="EMBL/GenBank/DDBJ databases">
        <authorList>
            <person name="Varghese N."/>
            <person name="Submissions S."/>
        </authorList>
    </citation>
    <scope>NUCLEOTIDE SEQUENCE [LARGE SCALE GENOMIC DNA]</scope>
    <source>
        <strain evidence="3">DSM 22376</strain>
    </source>
</reference>
<feature type="transmembrane region" description="Helical" evidence="1">
    <location>
        <begin position="154"/>
        <end position="174"/>
    </location>
</feature>
<evidence type="ECO:0000313" key="3">
    <source>
        <dbReference type="Proteomes" id="UP000198951"/>
    </source>
</evidence>
<dbReference type="STRING" id="150146.SAMN05443667_105252"/>
<dbReference type="RefSeq" id="WP_091088446.1">
    <property type="nucleotide sequence ID" value="NZ_FNRD01000005.1"/>
</dbReference>
<proteinExistence type="predicted"/>